<feature type="repeat" description="LDL-receptor class B" evidence="1">
    <location>
        <begin position="190"/>
        <end position="231"/>
    </location>
</feature>
<dbReference type="Gene3D" id="2.120.10.30">
    <property type="entry name" value="TolB, C-terminal domain"/>
    <property type="match status" value="2"/>
</dbReference>
<dbReference type="PANTHER" id="PTHR46513">
    <property type="entry name" value="VITELLOGENIN RECEPTOR-LIKE PROTEIN-RELATED-RELATED"/>
    <property type="match status" value="1"/>
</dbReference>
<reference evidence="2" key="1">
    <citation type="journal article" date="2023" name="Mol. Biol. Evol.">
        <title>Third-Generation Sequencing Reveals the Adaptive Role of the Epigenome in Three Deep-Sea Polychaetes.</title>
        <authorList>
            <person name="Perez M."/>
            <person name="Aroh O."/>
            <person name="Sun Y."/>
            <person name="Lan Y."/>
            <person name="Juniper S.K."/>
            <person name="Young C.R."/>
            <person name="Angers B."/>
            <person name="Qian P.Y."/>
        </authorList>
    </citation>
    <scope>NUCLEOTIDE SEQUENCE</scope>
    <source>
        <strain evidence="2">R07B-5</strain>
    </source>
</reference>
<dbReference type="SUPFAM" id="SSF63825">
    <property type="entry name" value="YWTD domain"/>
    <property type="match status" value="1"/>
</dbReference>
<evidence type="ECO:0000313" key="3">
    <source>
        <dbReference type="Proteomes" id="UP001209878"/>
    </source>
</evidence>
<name>A0AAD9ULV1_RIDPI</name>
<dbReference type="PROSITE" id="PS51120">
    <property type="entry name" value="LDLRB"/>
    <property type="match status" value="1"/>
</dbReference>
<comment type="caution">
    <text evidence="2">The sequence shown here is derived from an EMBL/GenBank/DDBJ whole genome shotgun (WGS) entry which is preliminary data.</text>
</comment>
<dbReference type="Pfam" id="PF00058">
    <property type="entry name" value="Ldl_recept_b"/>
    <property type="match status" value="1"/>
</dbReference>
<dbReference type="AlphaFoldDB" id="A0AAD9ULV1"/>
<dbReference type="InterPro" id="IPR050778">
    <property type="entry name" value="Cueball_EGF_LRP_Nidogen"/>
</dbReference>
<accession>A0AAD9ULV1</accession>
<proteinExistence type="predicted"/>
<dbReference type="InterPro" id="IPR000033">
    <property type="entry name" value="LDLR_classB_rpt"/>
</dbReference>
<sequence>MELPPKPQVWFLGFNKTHNSSVHLTLPRIPYGITVYANTRQKQTGSPCDVNHCAHMCVPLPSTYGLESKCLCQDGYNSTDKGKTCQPTVTSKGAMYVYALLDRICAVPIKRTMKTSDDDPKKYCFFSSASKAYKFRTVDFNYKAGEIYFTESGMSVKTIRRAQVENRGVNQVLVYGTGDVRGLVVDWMSSNMYWTDVDTAAIWVSRLEGHHMSKLIKDVYNPVAITVDMQTR</sequence>
<dbReference type="InterPro" id="IPR011042">
    <property type="entry name" value="6-blade_b-propeller_TolB-like"/>
</dbReference>
<keyword evidence="3" id="KW-1185">Reference proteome</keyword>
<gene>
    <name evidence="2" type="ORF">NP493_3g09005</name>
</gene>
<dbReference type="SMART" id="SM00135">
    <property type="entry name" value="LY"/>
    <property type="match status" value="1"/>
</dbReference>
<dbReference type="EMBL" id="JAODUO010000003">
    <property type="protein sequence ID" value="KAK2194050.1"/>
    <property type="molecule type" value="Genomic_DNA"/>
</dbReference>
<evidence type="ECO:0000256" key="1">
    <source>
        <dbReference type="PROSITE-ProRule" id="PRU00461"/>
    </source>
</evidence>
<protein>
    <submittedName>
        <fullName evidence="2">Uncharacterized protein</fullName>
    </submittedName>
</protein>
<organism evidence="2 3">
    <name type="scientific">Ridgeia piscesae</name>
    <name type="common">Tubeworm</name>
    <dbReference type="NCBI Taxonomy" id="27915"/>
    <lineage>
        <taxon>Eukaryota</taxon>
        <taxon>Metazoa</taxon>
        <taxon>Spiralia</taxon>
        <taxon>Lophotrochozoa</taxon>
        <taxon>Annelida</taxon>
        <taxon>Polychaeta</taxon>
        <taxon>Sedentaria</taxon>
        <taxon>Canalipalpata</taxon>
        <taxon>Sabellida</taxon>
        <taxon>Siboglinidae</taxon>
        <taxon>Ridgeia</taxon>
    </lineage>
</organism>
<evidence type="ECO:0000313" key="2">
    <source>
        <dbReference type="EMBL" id="KAK2194050.1"/>
    </source>
</evidence>
<dbReference type="Proteomes" id="UP001209878">
    <property type="component" value="Unassembled WGS sequence"/>
</dbReference>